<accession>A0A2T2PD82</accession>
<proteinExistence type="predicted"/>
<sequence length="60" mass="6892">YMICRERKQARKVTRAVPVPTKYWEVTMGNSAITCRLALNARNATGVPPSLPNLRIMRYK</sequence>
<keyword evidence="2" id="KW-1185">Reference proteome</keyword>
<evidence type="ECO:0000313" key="2">
    <source>
        <dbReference type="Proteomes" id="UP000240883"/>
    </source>
</evidence>
<organism evidence="1 2">
    <name type="scientific">Corynespora cassiicola Philippines</name>
    <dbReference type="NCBI Taxonomy" id="1448308"/>
    <lineage>
        <taxon>Eukaryota</taxon>
        <taxon>Fungi</taxon>
        <taxon>Dikarya</taxon>
        <taxon>Ascomycota</taxon>
        <taxon>Pezizomycotina</taxon>
        <taxon>Dothideomycetes</taxon>
        <taxon>Pleosporomycetidae</taxon>
        <taxon>Pleosporales</taxon>
        <taxon>Corynesporascaceae</taxon>
        <taxon>Corynespora</taxon>
    </lineage>
</organism>
<gene>
    <name evidence="1" type="ORF">BS50DRAFT_480257</name>
</gene>
<reference evidence="1 2" key="1">
    <citation type="journal article" date="2018" name="Front. Microbiol.">
        <title>Genome-Wide Analysis of Corynespora cassiicola Leaf Fall Disease Putative Effectors.</title>
        <authorList>
            <person name="Lopez D."/>
            <person name="Ribeiro S."/>
            <person name="Label P."/>
            <person name="Fumanal B."/>
            <person name="Venisse J.S."/>
            <person name="Kohler A."/>
            <person name="de Oliveira R.R."/>
            <person name="Labutti K."/>
            <person name="Lipzen A."/>
            <person name="Lail K."/>
            <person name="Bauer D."/>
            <person name="Ohm R.A."/>
            <person name="Barry K.W."/>
            <person name="Spatafora J."/>
            <person name="Grigoriev I.V."/>
            <person name="Martin F.M."/>
            <person name="Pujade-Renaud V."/>
        </authorList>
    </citation>
    <scope>NUCLEOTIDE SEQUENCE [LARGE SCALE GENOMIC DNA]</scope>
    <source>
        <strain evidence="1 2">Philippines</strain>
    </source>
</reference>
<dbReference type="Proteomes" id="UP000240883">
    <property type="component" value="Unassembled WGS sequence"/>
</dbReference>
<protein>
    <submittedName>
        <fullName evidence="1">Uncharacterized protein</fullName>
    </submittedName>
</protein>
<evidence type="ECO:0000313" key="1">
    <source>
        <dbReference type="EMBL" id="PSN75595.1"/>
    </source>
</evidence>
<feature type="non-terminal residue" evidence="1">
    <location>
        <position position="1"/>
    </location>
</feature>
<dbReference type="EMBL" id="KZ678128">
    <property type="protein sequence ID" value="PSN75595.1"/>
    <property type="molecule type" value="Genomic_DNA"/>
</dbReference>
<dbReference type="AlphaFoldDB" id="A0A2T2PD82"/>
<name>A0A2T2PD82_CORCC</name>